<dbReference type="Proteomes" id="UP000503483">
    <property type="component" value="Chromosome"/>
</dbReference>
<dbReference type="KEGG" id="paco:AACT_1712"/>
<evidence type="ECO:0000313" key="5">
    <source>
        <dbReference type="EMBL" id="QKE28865.1"/>
    </source>
</evidence>
<dbReference type="AlphaFoldDB" id="A0A6M8EWB6"/>
<evidence type="ECO:0000256" key="3">
    <source>
        <dbReference type="ARBA" id="ARBA00023002"/>
    </source>
</evidence>
<dbReference type="CDD" id="cd02149">
    <property type="entry name" value="NfsB-like"/>
    <property type="match status" value="1"/>
</dbReference>
<dbReference type="InterPro" id="IPR000415">
    <property type="entry name" value="Nitroreductase-like"/>
</dbReference>
<gene>
    <name evidence="5" type="primary">rdxA</name>
    <name evidence="5" type="ORF">AACT_1712</name>
</gene>
<name>A0A6M8EWB6_9BACT</name>
<dbReference type="GO" id="GO:0016491">
    <property type="term" value="F:oxidoreductase activity"/>
    <property type="evidence" value="ECO:0007669"/>
    <property type="project" value="UniProtKB-KW"/>
</dbReference>
<dbReference type="PANTHER" id="PTHR43673:SF10">
    <property type="entry name" value="NADH DEHYDROGENASE_NAD(P)H NITROREDUCTASE XCC3605-RELATED"/>
    <property type="match status" value="1"/>
</dbReference>
<evidence type="ECO:0000256" key="1">
    <source>
        <dbReference type="ARBA" id="ARBA00007118"/>
    </source>
</evidence>
<keyword evidence="2" id="KW-0521">NADP</keyword>
<dbReference type="InterPro" id="IPR033878">
    <property type="entry name" value="NfsB-like"/>
</dbReference>
<feature type="domain" description="Nitroreductase" evidence="4">
    <location>
        <begin position="17"/>
        <end position="188"/>
    </location>
</feature>
<reference evidence="5 6" key="1">
    <citation type="submission" date="2019-08" db="EMBL/GenBank/DDBJ databases">
        <title>Complete genome sequence of Arcobacter acticola.</title>
        <authorList>
            <person name="Miller W."/>
        </authorList>
    </citation>
    <scope>NUCLEOTIDE SEQUENCE [LARGE SCALE GENOMIC DNA]</scope>
    <source>
        <strain evidence="5 6">KCTC 52212</strain>
    </source>
</reference>
<sequence length="209" mass="23248">MENILMNVLDFSHACEIFDNTKKISDDDINFILKAGKKSTSSFGMKPWKFLVISNDELKTKISPLCSEEISISSSSHLVIFLAAIESINSESQSSNSKSVKKGSPADKLEFYTGVFPNHPEDSCHSNENMYSWPARQTYLSAGNMMTAAAIKGIDSCPIESYEKENIEEVLGLDTSKFQIACLLPFGYRLNEQSSADKESLDDSIEFIK</sequence>
<dbReference type="Pfam" id="PF00881">
    <property type="entry name" value="Nitroreductase"/>
    <property type="match status" value="1"/>
</dbReference>
<evidence type="ECO:0000259" key="4">
    <source>
        <dbReference type="Pfam" id="PF00881"/>
    </source>
</evidence>
<protein>
    <submittedName>
        <fullName evidence="5">Nitroreductase</fullName>
    </submittedName>
</protein>
<proteinExistence type="inferred from homology"/>
<evidence type="ECO:0000313" key="6">
    <source>
        <dbReference type="Proteomes" id="UP000503483"/>
    </source>
</evidence>
<dbReference type="EMBL" id="CP042652">
    <property type="protein sequence ID" value="QKE28865.1"/>
    <property type="molecule type" value="Genomic_DNA"/>
</dbReference>
<comment type="similarity">
    <text evidence="1">Belongs to the nitroreductase family.</text>
</comment>
<organism evidence="5 6">
    <name type="scientific">Arcobacter acticola</name>
    <dbReference type="NCBI Taxonomy" id="1849015"/>
    <lineage>
        <taxon>Bacteria</taxon>
        <taxon>Pseudomonadati</taxon>
        <taxon>Campylobacterota</taxon>
        <taxon>Epsilonproteobacteria</taxon>
        <taxon>Campylobacterales</taxon>
        <taxon>Arcobacteraceae</taxon>
        <taxon>Arcobacter</taxon>
    </lineage>
</organism>
<dbReference type="SUPFAM" id="SSF55469">
    <property type="entry name" value="FMN-dependent nitroreductase-like"/>
    <property type="match status" value="1"/>
</dbReference>
<dbReference type="PANTHER" id="PTHR43673">
    <property type="entry name" value="NAD(P)H NITROREDUCTASE YDGI-RELATED"/>
    <property type="match status" value="1"/>
</dbReference>
<keyword evidence="6" id="KW-1185">Reference proteome</keyword>
<dbReference type="RefSeq" id="WP_172126422.1">
    <property type="nucleotide sequence ID" value="NZ_CP042652.1"/>
</dbReference>
<accession>A0A6M8EWB6</accession>
<evidence type="ECO:0000256" key="2">
    <source>
        <dbReference type="ARBA" id="ARBA00022857"/>
    </source>
</evidence>
<dbReference type="Gene3D" id="3.40.109.10">
    <property type="entry name" value="NADH Oxidase"/>
    <property type="match status" value="1"/>
</dbReference>
<dbReference type="InterPro" id="IPR029479">
    <property type="entry name" value="Nitroreductase"/>
</dbReference>
<keyword evidence="3" id="KW-0560">Oxidoreductase</keyword>